<dbReference type="PANTHER" id="PTHR30511:SF3">
    <property type="entry name" value="LYSINE RACEMASE"/>
    <property type="match status" value="1"/>
</dbReference>
<name>A0A1I1BZG3_9BACT</name>
<dbReference type="STRING" id="237018.SAMN04489723_11960"/>
<evidence type="ECO:0000313" key="6">
    <source>
        <dbReference type="Proteomes" id="UP000198790"/>
    </source>
</evidence>
<sequence length="360" mass="40625">MAYLTLNRAKLKENFEFLKKTFTDNDVTWGVVSKLLCGNRLFLQELINLGVKEVHDSRISNLAMVKSLKPEIQTVYIKPVSKRNIGKMVQFADVSLNSELETIRWISQEAVEQGKKHKIIIMVETGDLREGVMGEQLVEFYSQIFQLPSIEVIGLGTNLNCLNGVMPSTDKLIQLSLYKQIIELKFNKKIPWVSAGTSVTIPLMLTQQLPKGINHFRVGETLYFGLDLFEEKVIEGMNGDVFELHAEIIEMQEKPLLPVGNLAANPQGETLEIDESLYGKSSFRAIIDIGLLDVDPKYLIPSDEKYEILGGSSDMLIINLGENPNNYKVGDTLNFDMKYMGALSLLNSNYIDKKVIERLD</sequence>
<dbReference type="SUPFAM" id="SSF51419">
    <property type="entry name" value="PLP-binding barrel"/>
    <property type="match status" value="1"/>
</dbReference>
<dbReference type="PANTHER" id="PTHR30511">
    <property type="entry name" value="ALANINE RACEMASE"/>
    <property type="match status" value="1"/>
</dbReference>
<keyword evidence="6" id="KW-1185">Reference proteome</keyword>
<evidence type="ECO:0000256" key="2">
    <source>
        <dbReference type="ARBA" id="ARBA00022898"/>
    </source>
</evidence>
<dbReference type="InterPro" id="IPR000821">
    <property type="entry name" value="Ala_racemase"/>
</dbReference>
<accession>A0A1I1BZG3</accession>
<reference evidence="5 6" key="1">
    <citation type="submission" date="2016-10" db="EMBL/GenBank/DDBJ databases">
        <authorList>
            <person name="de Groot N.N."/>
        </authorList>
    </citation>
    <scope>NUCLEOTIDE SEQUENCE [LARGE SCALE GENOMIC DNA]</scope>
    <source>
        <strain evidence="5 6">DSM 23399</strain>
    </source>
</reference>
<protein>
    <submittedName>
        <fullName evidence="5">Predicted amino acid racemase</fullName>
    </submittedName>
</protein>
<dbReference type="EMBL" id="FOKK01000019">
    <property type="protein sequence ID" value="SFB55212.1"/>
    <property type="molecule type" value="Genomic_DNA"/>
</dbReference>
<feature type="domain" description="Alanine racemase N-terminal" evidence="4">
    <location>
        <begin position="7"/>
        <end position="225"/>
    </location>
</feature>
<dbReference type="OrthoDB" id="504078at2"/>
<evidence type="ECO:0000313" key="5">
    <source>
        <dbReference type="EMBL" id="SFB55212.1"/>
    </source>
</evidence>
<dbReference type="RefSeq" id="WP_092900294.1">
    <property type="nucleotide sequence ID" value="NZ_CAXBKE010000034.1"/>
</dbReference>
<dbReference type="Proteomes" id="UP000198790">
    <property type="component" value="Unassembled WGS sequence"/>
</dbReference>
<dbReference type="GO" id="GO:0005829">
    <property type="term" value="C:cytosol"/>
    <property type="evidence" value="ECO:0007669"/>
    <property type="project" value="TreeGrafter"/>
</dbReference>
<keyword evidence="2" id="KW-0663">Pyridoxal phosphate</keyword>
<evidence type="ECO:0000259" key="4">
    <source>
        <dbReference type="Pfam" id="PF01168"/>
    </source>
</evidence>
<dbReference type="Gene3D" id="3.20.20.10">
    <property type="entry name" value="Alanine racemase"/>
    <property type="match status" value="1"/>
</dbReference>
<dbReference type="GO" id="GO:0030170">
    <property type="term" value="F:pyridoxal phosphate binding"/>
    <property type="evidence" value="ECO:0007669"/>
    <property type="project" value="TreeGrafter"/>
</dbReference>
<dbReference type="AlphaFoldDB" id="A0A1I1BZG3"/>
<evidence type="ECO:0000256" key="3">
    <source>
        <dbReference type="ARBA" id="ARBA00023235"/>
    </source>
</evidence>
<evidence type="ECO:0000256" key="1">
    <source>
        <dbReference type="ARBA" id="ARBA00001933"/>
    </source>
</evidence>
<gene>
    <name evidence="5" type="ORF">SAMN04489723_11960</name>
</gene>
<proteinExistence type="predicted"/>
<dbReference type="GO" id="GO:0008784">
    <property type="term" value="F:alanine racemase activity"/>
    <property type="evidence" value="ECO:0007669"/>
    <property type="project" value="TreeGrafter"/>
</dbReference>
<keyword evidence="3" id="KW-0413">Isomerase</keyword>
<dbReference type="InterPro" id="IPR001608">
    <property type="entry name" value="Ala_racemase_N"/>
</dbReference>
<dbReference type="Pfam" id="PF01168">
    <property type="entry name" value="Ala_racemase_N"/>
    <property type="match status" value="1"/>
</dbReference>
<organism evidence="5 6">
    <name type="scientific">Algoriphagus aquimarinus</name>
    <dbReference type="NCBI Taxonomy" id="237018"/>
    <lineage>
        <taxon>Bacteria</taxon>
        <taxon>Pseudomonadati</taxon>
        <taxon>Bacteroidota</taxon>
        <taxon>Cytophagia</taxon>
        <taxon>Cytophagales</taxon>
        <taxon>Cyclobacteriaceae</taxon>
        <taxon>Algoriphagus</taxon>
    </lineage>
</organism>
<dbReference type="InterPro" id="IPR029066">
    <property type="entry name" value="PLP-binding_barrel"/>
</dbReference>
<dbReference type="CDD" id="cd06815">
    <property type="entry name" value="PLPDE_III_AR_like_1"/>
    <property type="match status" value="1"/>
</dbReference>
<comment type="cofactor">
    <cofactor evidence="1">
        <name>pyridoxal 5'-phosphate</name>
        <dbReference type="ChEBI" id="CHEBI:597326"/>
    </cofactor>
</comment>